<reference evidence="7" key="1">
    <citation type="journal article" date="2019" name="Int. J. Syst. Evol. Microbiol.">
        <title>The Global Catalogue of Microorganisms (GCM) 10K type strain sequencing project: providing services to taxonomists for standard genome sequencing and annotation.</title>
        <authorList>
            <consortium name="The Broad Institute Genomics Platform"/>
            <consortium name="The Broad Institute Genome Sequencing Center for Infectious Disease"/>
            <person name="Wu L."/>
            <person name="Ma J."/>
        </authorList>
    </citation>
    <scope>NUCLEOTIDE SEQUENCE [LARGE SCALE GENOMIC DNA]</scope>
    <source>
        <strain evidence="7">KCTC 42217</strain>
    </source>
</reference>
<evidence type="ECO:0000313" key="7">
    <source>
        <dbReference type="Proteomes" id="UP001597387"/>
    </source>
</evidence>
<evidence type="ECO:0000256" key="1">
    <source>
        <dbReference type="ARBA" id="ARBA00000971"/>
    </source>
</evidence>
<name>A0ABW4ZJE6_9SPHI</name>
<comment type="caution">
    <text evidence="6">The sequence shown here is derived from an EMBL/GenBank/DDBJ whole genome shotgun (WGS) entry which is preliminary data.</text>
</comment>
<feature type="domain" description="PPIase FKBP-type" evidence="5">
    <location>
        <begin position="74"/>
        <end position="156"/>
    </location>
</feature>
<dbReference type="SUPFAM" id="SSF54534">
    <property type="entry name" value="FKBP-like"/>
    <property type="match status" value="1"/>
</dbReference>
<evidence type="ECO:0000256" key="3">
    <source>
        <dbReference type="PROSITE-ProRule" id="PRU00277"/>
    </source>
</evidence>
<dbReference type="EC" id="5.2.1.8" evidence="4"/>
<evidence type="ECO:0000313" key="6">
    <source>
        <dbReference type="EMBL" id="MFD2162180.1"/>
    </source>
</evidence>
<evidence type="ECO:0000256" key="4">
    <source>
        <dbReference type="RuleBase" id="RU003915"/>
    </source>
</evidence>
<organism evidence="6 7">
    <name type="scientific">Paradesertivirga mongoliensis</name>
    <dbReference type="NCBI Taxonomy" id="2100740"/>
    <lineage>
        <taxon>Bacteria</taxon>
        <taxon>Pseudomonadati</taxon>
        <taxon>Bacteroidota</taxon>
        <taxon>Sphingobacteriia</taxon>
        <taxon>Sphingobacteriales</taxon>
        <taxon>Sphingobacteriaceae</taxon>
        <taxon>Paradesertivirga</taxon>
    </lineage>
</organism>
<dbReference type="Pfam" id="PF00254">
    <property type="entry name" value="FKBP_C"/>
    <property type="match status" value="1"/>
</dbReference>
<keyword evidence="2 3" id="KW-0697">Rotamase</keyword>
<dbReference type="InterPro" id="IPR001179">
    <property type="entry name" value="PPIase_FKBP_dom"/>
</dbReference>
<comment type="similarity">
    <text evidence="4">Belongs to the FKBP-type PPIase family.</text>
</comment>
<dbReference type="PROSITE" id="PS51257">
    <property type="entry name" value="PROKAR_LIPOPROTEIN"/>
    <property type="match status" value="1"/>
</dbReference>
<dbReference type="RefSeq" id="WP_255897755.1">
    <property type="nucleotide sequence ID" value="NZ_JAFMZO010000001.1"/>
</dbReference>
<evidence type="ECO:0000259" key="5">
    <source>
        <dbReference type="PROSITE" id="PS50059"/>
    </source>
</evidence>
<keyword evidence="3 4" id="KW-0413">Isomerase</keyword>
<comment type="catalytic activity">
    <reaction evidence="1 3 4">
        <text>[protein]-peptidylproline (omega=180) = [protein]-peptidylproline (omega=0)</text>
        <dbReference type="Rhea" id="RHEA:16237"/>
        <dbReference type="Rhea" id="RHEA-COMP:10747"/>
        <dbReference type="Rhea" id="RHEA-COMP:10748"/>
        <dbReference type="ChEBI" id="CHEBI:83833"/>
        <dbReference type="ChEBI" id="CHEBI:83834"/>
        <dbReference type="EC" id="5.2.1.8"/>
    </reaction>
</comment>
<dbReference type="Proteomes" id="UP001597387">
    <property type="component" value="Unassembled WGS sequence"/>
</dbReference>
<dbReference type="PROSITE" id="PS50059">
    <property type="entry name" value="FKBP_PPIASE"/>
    <property type="match status" value="1"/>
</dbReference>
<dbReference type="Gene3D" id="3.10.50.40">
    <property type="match status" value="1"/>
</dbReference>
<keyword evidence="7" id="KW-1185">Reference proteome</keyword>
<sequence length="157" mass="17491">MSNLKQYLLILLLIPFLSSCRKGEPYDAEKQLQKDEQLIKDYLEANNIPATRHQSGVYYVISNPGEGQMNYTLSTKVKFQYSLKLLGGDVIPQPTEPVSFMLGQLIPGWQIGIPLIQEGGSIRLFVPSFYAYGPHGQNGVPANAVLDFDIQLIDVGF</sequence>
<dbReference type="GO" id="GO:0003755">
    <property type="term" value="F:peptidyl-prolyl cis-trans isomerase activity"/>
    <property type="evidence" value="ECO:0007669"/>
    <property type="project" value="UniProtKB-EC"/>
</dbReference>
<accession>A0ABW4ZJE6</accession>
<evidence type="ECO:0000256" key="2">
    <source>
        <dbReference type="ARBA" id="ARBA00023110"/>
    </source>
</evidence>
<dbReference type="InterPro" id="IPR046357">
    <property type="entry name" value="PPIase_dom_sf"/>
</dbReference>
<dbReference type="EMBL" id="JBHUHZ010000001">
    <property type="protein sequence ID" value="MFD2162180.1"/>
    <property type="molecule type" value="Genomic_DNA"/>
</dbReference>
<gene>
    <name evidence="6" type="ORF">ACFSJU_07225</name>
</gene>
<protein>
    <recommendedName>
        <fullName evidence="4">Peptidyl-prolyl cis-trans isomerase</fullName>
        <ecNumber evidence="4">5.2.1.8</ecNumber>
    </recommendedName>
</protein>
<proteinExistence type="inferred from homology"/>